<dbReference type="EMBL" id="LR796843">
    <property type="protein sequence ID" value="CAB4169355.1"/>
    <property type="molecule type" value="Genomic_DNA"/>
</dbReference>
<keyword evidence="2" id="KW-1162">Viral penetration into host cytoplasm</keyword>
<keyword evidence="3" id="KW-0231">Viral genome packaging</keyword>
<keyword evidence="2" id="KW-1171">Viral genome ejection through host cell envelope</keyword>
<keyword evidence="1" id="KW-1188">Viral release from host cell</keyword>
<sequence>MGLFTRQQKLTASVPVLSTTTAGYLSPVTIPEIPELALSREGAWRVPAVAQGLQVIAGTVGTFPLRRYNSNNEAVPYGLTEQLDPAESTSTTITKLVEDLVLWPCAYLVTIARYADGYPANLRYVPYEDVSTPDYVGGPYHVLDQEIPARDMVVIPAHWPGLIQTGGRAIRTALVLEAAVSRIASTDLPTGIIYDDGPDLDPDKVSELLTSWENGRRRRTTGYLNRRFRYERESWNSEELALVPSRDHQVAELARLMNVPTRYLNAPTNSSLTYSTVEGQRRDLVDTTLRPYLVAIESRLTLTDVTPRGHRVRFALDDFLRSDTSGRYEAYTKGLAAGFLTLDEVRRLENLPTLPGVAR</sequence>
<dbReference type="Gene3D" id="1.20.1270.210">
    <property type="match status" value="1"/>
</dbReference>
<evidence type="ECO:0000313" key="5">
    <source>
        <dbReference type="EMBL" id="CAB4194718.1"/>
    </source>
</evidence>
<evidence type="ECO:0000256" key="3">
    <source>
        <dbReference type="ARBA" id="ARBA00023219"/>
    </source>
</evidence>
<dbReference type="Gene3D" id="3.30.1120.70">
    <property type="match status" value="1"/>
</dbReference>
<dbReference type="EMBL" id="LR797221">
    <property type="protein sequence ID" value="CAB4194718.1"/>
    <property type="molecule type" value="Genomic_DNA"/>
</dbReference>
<keyword evidence="1" id="KW-0118">Viral capsid assembly</keyword>
<evidence type="ECO:0000256" key="1">
    <source>
        <dbReference type="ARBA" id="ARBA00022950"/>
    </source>
</evidence>
<dbReference type="InterPro" id="IPR006944">
    <property type="entry name" value="Phage/GTA_portal"/>
</dbReference>
<evidence type="ECO:0000313" key="4">
    <source>
        <dbReference type="EMBL" id="CAB4169355.1"/>
    </source>
</evidence>
<organism evidence="5">
    <name type="scientific">uncultured Caudovirales phage</name>
    <dbReference type="NCBI Taxonomy" id="2100421"/>
    <lineage>
        <taxon>Viruses</taxon>
        <taxon>Duplodnaviria</taxon>
        <taxon>Heunggongvirae</taxon>
        <taxon>Uroviricota</taxon>
        <taxon>Caudoviricetes</taxon>
        <taxon>Peduoviridae</taxon>
        <taxon>Maltschvirus</taxon>
        <taxon>Maltschvirus maltsch</taxon>
    </lineage>
</organism>
<protein>
    <submittedName>
        <fullName evidence="5">Bacteriophage/Gene transfer agent portal protein</fullName>
    </submittedName>
</protein>
<evidence type="ECO:0000256" key="2">
    <source>
        <dbReference type="ARBA" id="ARBA00023009"/>
    </source>
</evidence>
<reference evidence="5" key="1">
    <citation type="submission" date="2020-05" db="EMBL/GenBank/DDBJ databases">
        <authorList>
            <person name="Chiriac C."/>
            <person name="Salcher M."/>
            <person name="Ghai R."/>
            <person name="Kavagutti S V."/>
        </authorList>
    </citation>
    <scope>NUCLEOTIDE SEQUENCE</scope>
</reference>
<name>A0A6J5RM42_9CAUD</name>
<keyword evidence="2" id="KW-1160">Virus entry into host cell</keyword>
<gene>
    <name evidence="5" type="ORF">UFOVP1282_5</name>
    <name evidence="4" type="ORF">UFOVP888_6</name>
</gene>
<proteinExistence type="predicted"/>
<accession>A0A6J5RM42</accession>
<dbReference type="Pfam" id="PF04860">
    <property type="entry name" value="Phage_portal"/>
    <property type="match status" value="1"/>
</dbReference>
<dbReference type="Gene3D" id="3.40.140.120">
    <property type="match status" value="1"/>
</dbReference>